<feature type="signal peptide" evidence="2">
    <location>
        <begin position="1"/>
        <end position="25"/>
    </location>
</feature>
<dbReference type="AlphaFoldDB" id="A0A9W9ZD57"/>
<evidence type="ECO:0008006" key="5">
    <source>
        <dbReference type="Google" id="ProtNLM"/>
    </source>
</evidence>
<evidence type="ECO:0000313" key="3">
    <source>
        <dbReference type="EMBL" id="KAJ7378829.1"/>
    </source>
</evidence>
<dbReference type="Proteomes" id="UP001163046">
    <property type="component" value="Unassembled WGS sequence"/>
</dbReference>
<protein>
    <recommendedName>
        <fullName evidence="5">Secreted protein</fullName>
    </recommendedName>
</protein>
<proteinExistence type="predicted"/>
<keyword evidence="2" id="KW-0732">Signal</keyword>
<evidence type="ECO:0000313" key="4">
    <source>
        <dbReference type="Proteomes" id="UP001163046"/>
    </source>
</evidence>
<dbReference type="EMBL" id="MU826362">
    <property type="protein sequence ID" value="KAJ7378829.1"/>
    <property type="molecule type" value="Genomic_DNA"/>
</dbReference>
<keyword evidence="4" id="KW-1185">Reference proteome</keyword>
<comment type="caution">
    <text evidence="3">The sequence shown here is derived from an EMBL/GenBank/DDBJ whole genome shotgun (WGS) entry which is preliminary data.</text>
</comment>
<evidence type="ECO:0000256" key="1">
    <source>
        <dbReference type="SAM" id="MobiDB-lite"/>
    </source>
</evidence>
<reference evidence="3" key="1">
    <citation type="submission" date="2023-01" db="EMBL/GenBank/DDBJ databases">
        <title>Genome assembly of the deep-sea coral Lophelia pertusa.</title>
        <authorList>
            <person name="Herrera S."/>
            <person name="Cordes E."/>
        </authorList>
    </citation>
    <scope>NUCLEOTIDE SEQUENCE</scope>
    <source>
        <strain evidence="3">USNM1676648</strain>
        <tissue evidence="3">Polyp</tissue>
    </source>
</reference>
<accession>A0A9W9ZD57</accession>
<name>A0A9W9ZD57_9CNID</name>
<feature type="region of interest" description="Disordered" evidence="1">
    <location>
        <begin position="114"/>
        <end position="133"/>
    </location>
</feature>
<organism evidence="3 4">
    <name type="scientific">Desmophyllum pertusum</name>
    <dbReference type="NCBI Taxonomy" id="174260"/>
    <lineage>
        <taxon>Eukaryota</taxon>
        <taxon>Metazoa</taxon>
        <taxon>Cnidaria</taxon>
        <taxon>Anthozoa</taxon>
        <taxon>Hexacorallia</taxon>
        <taxon>Scleractinia</taxon>
        <taxon>Caryophylliina</taxon>
        <taxon>Caryophylliidae</taxon>
        <taxon>Desmophyllum</taxon>
    </lineage>
</organism>
<gene>
    <name evidence="3" type="ORF">OS493_020427</name>
</gene>
<feature type="chain" id="PRO_5040832223" description="Secreted protein" evidence="2">
    <location>
        <begin position="26"/>
        <end position="133"/>
    </location>
</feature>
<sequence length="133" mass="15398">MAGKFVKFAFILIISCALIVRVAKAASGDENANNEDFQGGPRDDTPLFIKEINNELELTGEQEKVTGQDIDNINLMLYIKDRFNISYLAWHELSMKPKCSFCKEKTRIPQWKMEHNRDTWRSGRSTNKVRRQS</sequence>
<evidence type="ECO:0000256" key="2">
    <source>
        <dbReference type="SAM" id="SignalP"/>
    </source>
</evidence>